<reference evidence="1" key="1">
    <citation type="submission" date="2023-10" db="EMBL/GenBank/DDBJ databases">
        <authorList>
            <person name="Rodriguez Cubillos JULIANA M."/>
            <person name="De Vega J."/>
        </authorList>
    </citation>
    <scope>NUCLEOTIDE SEQUENCE</scope>
</reference>
<keyword evidence="2" id="KW-1185">Reference proteome</keyword>
<gene>
    <name evidence="1" type="ORF">MILVUS5_LOCUS20641</name>
</gene>
<sequence>MESWKDLNVFLQSLVILSLSLFSIMKLHKCYFYGGIVADVFCVTCGPIGKELFEKEQEVLLSDQRINEFVKQARAVKIHAYIISHLKKKMPPMMGKAKPQQKLIDNLAGGIWKGS</sequence>
<proteinExistence type="predicted"/>
<evidence type="ECO:0000313" key="1">
    <source>
        <dbReference type="EMBL" id="CAJ2653264.1"/>
    </source>
</evidence>
<accession>A0ACB0KAW8</accession>
<organism evidence="1 2">
    <name type="scientific">Trifolium pratense</name>
    <name type="common">Red clover</name>
    <dbReference type="NCBI Taxonomy" id="57577"/>
    <lineage>
        <taxon>Eukaryota</taxon>
        <taxon>Viridiplantae</taxon>
        <taxon>Streptophyta</taxon>
        <taxon>Embryophyta</taxon>
        <taxon>Tracheophyta</taxon>
        <taxon>Spermatophyta</taxon>
        <taxon>Magnoliopsida</taxon>
        <taxon>eudicotyledons</taxon>
        <taxon>Gunneridae</taxon>
        <taxon>Pentapetalae</taxon>
        <taxon>rosids</taxon>
        <taxon>fabids</taxon>
        <taxon>Fabales</taxon>
        <taxon>Fabaceae</taxon>
        <taxon>Papilionoideae</taxon>
        <taxon>50 kb inversion clade</taxon>
        <taxon>NPAAA clade</taxon>
        <taxon>Hologalegina</taxon>
        <taxon>IRL clade</taxon>
        <taxon>Trifolieae</taxon>
        <taxon>Trifolium</taxon>
    </lineage>
</organism>
<name>A0ACB0KAW8_TRIPR</name>
<evidence type="ECO:0000313" key="2">
    <source>
        <dbReference type="Proteomes" id="UP001177021"/>
    </source>
</evidence>
<protein>
    <submittedName>
        <fullName evidence="1">Uncharacterized protein</fullName>
    </submittedName>
</protein>
<dbReference type="Proteomes" id="UP001177021">
    <property type="component" value="Unassembled WGS sequence"/>
</dbReference>
<dbReference type="EMBL" id="CASHSV030000206">
    <property type="protein sequence ID" value="CAJ2653264.1"/>
    <property type="molecule type" value="Genomic_DNA"/>
</dbReference>
<comment type="caution">
    <text evidence="1">The sequence shown here is derived from an EMBL/GenBank/DDBJ whole genome shotgun (WGS) entry which is preliminary data.</text>
</comment>